<evidence type="ECO:0000256" key="1">
    <source>
        <dbReference type="SAM" id="MobiDB-lite"/>
    </source>
</evidence>
<keyword evidence="2" id="KW-0812">Transmembrane</keyword>
<feature type="region of interest" description="Disordered" evidence="1">
    <location>
        <begin position="116"/>
        <end position="143"/>
    </location>
</feature>
<reference evidence="3" key="1">
    <citation type="submission" date="2021-07" db="EMBL/GenBank/DDBJ databases">
        <title>Pseudohoeflea marina sp. nov. a polyhydroxyalcanoate-producing bacterium.</title>
        <authorList>
            <person name="Zheng W."/>
            <person name="Yu S."/>
            <person name="Huang Y."/>
        </authorList>
    </citation>
    <scope>NUCLEOTIDE SEQUENCE</scope>
    <source>
        <strain evidence="3">DP4N28-3</strain>
    </source>
</reference>
<feature type="transmembrane region" description="Helical" evidence="2">
    <location>
        <begin position="21"/>
        <end position="43"/>
    </location>
</feature>
<evidence type="ECO:0000313" key="4">
    <source>
        <dbReference type="Proteomes" id="UP001430804"/>
    </source>
</evidence>
<keyword evidence="2" id="KW-1133">Transmembrane helix</keyword>
<evidence type="ECO:0000256" key="2">
    <source>
        <dbReference type="SAM" id="Phobius"/>
    </source>
</evidence>
<gene>
    <name evidence="3" type="ORF">KY465_12390</name>
</gene>
<accession>A0ABS6WRP3</accession>
<organism evidence="3 4">
    <name type="scientific">Pseudohoeflea coraliihabitans</name>
    <dbReference type="NCBI Taxonomy" id="2860393"/>
    <lineage>
        <taxon>Bacteria</taxon>
        <taxon>Pseudomonadati</taxon>
        <taxon>Pseudomonadota</taxon>
        <taxon>Alphaproteobacteria</taxon>
        <taxon>Hyphomicrobiales</taxon>
        <taxon>Rhizobiaceae</taxon>
        <taxon>Pseudohoeflea</taxon>
    </lineage>
</organism>
<sequence>MRRLSATFMALWRSNRWLTATFVIALAFAIFFSLRAVAFFIYWHNHYEEPIEGWMTVRYVSHSYRLPPQVIHQAIELPPDVRDHRMLVEIARERNVPFETLRQTVLDAILQWRQDNPEAGTGLPRPPPLLGTRRQDPPPGASP</sequence>
<dbReference type="Proteomes" id="UP001430804">
    <property type="component" value="Unassembled WGS sequence"/>
</dbReference>
<proteinExistence type="predicted"/>
<dbReference type="RefSeq" id="WP_219202019.1">
    <property type="nucleotide sequence ID" value="NZ_JAHWQX010000003.1"/>
</dbReference>
<comment type="caution">
    <text evidence="3">The sequence shown here is derived from an EMBL/GenBank/DDBJ whole genome shotgun (WGS) entry which is preliminary data.</text>
</comment>
<protein>
    <submittedName>
        <fullName evidence="3">Uncharacterized protein</fullName>
    </submittedName>
</protein>
<evidence type="ECO:0000313" key="3">
    <source>
        <dbReference type="EMBL" id="MBW3098082.1"/>
    </source>
</evidence>
<keyword evidence="4" id="KW-1185">Reference proteome</keyword>
<dbReference type="EMBL" id="JAHWQX010000003">
    <property type="protein sequence ID" value="MBW3098082.1"/>
    <property type="molecule type" value="Genomic_DNA"/>
</dbReference>
<keyword evidence="2" id="KW-0472">Membrane</keyword>
<name>A0ABS6WRP3_9HYPH</name>